<accession>A0A0J8GMW2</accession>
<dbReference type="EMBL" id="LAZL01000030">
    <property type="protein sequence ID" value="KMT64137.1"/>
    <property type="molecule type" value="Genomic_DNA"/>
</dbReference>
<evidence type="ECO:0000313" key="2">
    <source>
        <dbReference type="Proteomes" id="UP000037600"/>
    </source>
</evidence>
<dbReference type="OrthoDB" id="462203at2"/>
<dbReference type="Gene3D" id="3.50.50.60">
    <property type="entry name" value="FAD/NAD(P)-binding domain"/>
    <property type="match status" value="1"/>
</dbReference>
<dbReference type="AlphaFoldDB" id="A0A0J8GMW2"/>
<evidence type="ECO:0000313" key="1">
    <source>
        <dbReference type="EMBL" id="KMT64137.1"/>
    </source>
</evidence>
<dbReference type="RefSeq" id="WP_048694660.1">
    <property type="nucleotide sequence ID" value="NZ_KQ130502.1"/>
</dbReference>
<dbReference type="GO" id="GO:0004497">
    <property type="term" value="F:monooxygenase activity"/>
    <property type="evidence" value="ECO:0007669"/>
    <property type="project" value="InterPro"/>
</dbReference>
<dbReference type="STRING" id="1513271.XM47_15795"/>
<sequence length="486" mass="55362">MNSIKKLNQIAVLGNSCTAWLSAYTLAYKFKGIFEVLLITDEEPLQDSILSLSPKTRKFNELIGLDTTDLINAYKASYHFAYEFCHNASDSTANKFLLGYGQYGIQFDNASFFQAFNYIKHQDKHFSRLKSTKLENYCITNHLARHGQDILPSNNPNSPLSTHDYGLQVSELSLRNYIISKACKLGLTQYNNKVSSLDKAGCEIKSILLDSNKLLKPDLVIDCLTQNEEASDFEAWKELTPYNHKINDLNPAQSQGQSQVQTKVQSPCLIAQVVVNPDTIRLISNSQSTQQITKHSADQSLENLDNITKQNQESLIYKPGLYKYAWQSNVVKLNNCQPLLDNFVCSKIDLIQLNLNRLIDMLPSHTDFESIAKEYNRISIEEANHLRDFHLLLIHSKQIDNLANQNLPHSFLHKIKLFLEQGKYPKYDTDCVGYEIWQAYLLSLGIWPKYPDSLSLNLNSEKLLTALNQIYTVFSKINTDLSLANN</sequence>
<name>A0A0J8GMW2_9ALTE</name>
<reference evidence="1 2" key="1">
    <citation type="submission" date="2015-04" db="EMBL/GenBank/DDBJ databases">
        <title>Draft Genome Sequence of the Novel Agar-Digesting Marine Bacterium Q1.</title>
        <authorList>
            <person name="Li Y."/>
            <person name="Li D."/>
            <person name="Chen G."/>
            <person name="Du Z."/>
        </authorList>
    </citation>
    <scope>NUCLEOTIDE SEQUENCE [LARGE SCALE GENOMIC DNA]</scope>
    <source>
        <strain evidence="1 2">Q1</strain>
    </source>
</reference>
<organism evidence="1 2">
    <name type="scientific">Catenovulum maritimum</name>
    <dbReference type="NCBI Taxonomy" id="1513271"/>
    <lineage>
        <taxon>Bacteria</taxon>
        <taxon>Pseudomonadati</taxon>
        <taxon>Pseudomonadota</taxon>
        <taxon>Gammaproteobacteria</taxon>
        <taxon>Alteromonadales</taxon>
        <taxon>Alteromonadaceae</taxon>
        <taxon>Catenovulum</taxon>
    </lineage>
</organism>
<dbReference type="InterPro" id="IPR006905">
    <property type="entry name" value="Flavin_halogenase"/>
</dbReference>
<dbReference type="InterPro" id="IPR036188">
    <property type="entry name" value="FAD/NAD-bd_sf"/>
</dbReference>
<comment type="caution">
    <text evidence="1">The sequence shown here is derived from an EMBL/GenBank/DDBJ whole genome shotgun (WGS) entry which is preliminary data.</text>
</comment>
<dbReference type="Pfam" id="PF04820">
    <property type="entry name" value="Trp_halogenase"/>
    <property type="match status" value="2"/>
</dbReference>
<evidence type="ECO:0008006" key="3">
    <source>
        <dbReference type="Google" id="ProtNLM"/>
    </source>
</evidence>
<keyword evidence="2" id="KW-1185">Reference proteome</keyword>
<gene>
    <name evidence="1" type="ORF">XM47_15795</name>
</gene>
<proteinExistence type="predicted"/>
<dbReference type="Proteomes" id="UP000037600">
    <property type="component" value="Unassembled WGS sequence"/>
</dbReference>
<protein>
    <recommendedName>
        <fullName evidence="3">Tryptophan halogenase</fullName>
    </recommendedName>
</protein>